<proteinExistence type="predicted"/>
<keyword evidence="2" id="KW-0812">Transmembrane</keyword>
<reference evidence="3" key="2">
    <citation type="submission" date="2021-10" db="EMBL/GenBank/DDBJ databases">
        <title>Phylogenomics reveals ancestral predisposition of the termite-cultivated fungus Termitomyces towards a domesticated lifestyle.</title>
        <authorList>
            <person name="Auxier B."/>
            <person name="Grum-Grzhimaylo A."/>
            <person name="Cardenas M.E."/>
            <person name="Lodge J.D."/>
            <person name="Laessoe T."/>
            <person name="Pedersen O."/>
            <person name="Smith M.E."/>
            <person name="Kuyper T.W."/>
            <person name="Franco-Molano E.A."/>
            <person name="Baroni T.J."/>
            <person name="Aanen D.K."/>
        </authorList>
    </citation>
    <scope>NUCLEOTIDE SEQUENCE</scope>
    <source>
        <strain evidence="3">AP01</strain>
        <tissue evidence="3">Mycelium</tissue>
    </source>
</reference>
<evidence type="ECO:0000256" key="1">
    <source>
        <dbReference type="SAM" id="MobiDB-lite"/>
    </source>
</evidence>
<evidence type="ECO:0000313" key="4">
    <source>
        <dbReference type="Proteomes" id="UP000775547"/>
    </source>
</evidence>
<dbReference type="AlphaFoldDB" id="A0A9P7KCU5"/>
<dbReference type="OrthoDB" id="3263215at2759"/>
<feature type="transmembrane region" description="Helical" evidence="2">
    <location>
        <begin position="133"/>
        <end position="159"/>
    </location>
</feature>
<name>A0A9P7KCU5_9AGAR</name>
<keyword evidence="2" id="KW-1133">Transmembrane helix</keyword>
<evidence type="ECO:0008006" key="5">
    <source>
        <dbReference type="Google" id="ProtNLM"/>
    </source>
</evidence>
<dbReference type="EMBL" id="JABCKV010000078">
    <property type="protein sequence ID" value="KAG5644235.1"/>
    <property type="molecule type" value="Genomic_DNA"/>
</dbReference>
<gene>
    <name evidence="3" type="ORF">DXG03_008830</name>
</gene>
<organism evidence="3 4">
    <name type="scientific">Asterophora parasitica</name>
    <dbReference type="NCBI Taxonomy" id="117018"/>
    <lineage>
        <taxon>Eukaryota</taxon>
        <taxon>Fungi</taxon>
        <taxon>Dikarya</taxon>
        <taxon>Basidiomycota</taxon>
        <taxon>Agaricomycotina</taxon>
        <taxon>Agaricomycetes</taxon>
        <taxon>Agaricomycetidae</taxon>
        <taxon>Agaricales</taxon>
        <taxon>Tricholomatineae</taxon>
        <taxon>Lyophyllaceae</taxon>
        <taxon>Asterophora</taxon>
    </lineage>
</organism>
<sequence length="207" mass="22296">MRNPSTRRNCRSALRSDNSAHYNYYTSLALAFRSNAAGESETVQVPITLPVEITSTFTTTLWGASCTTIDTPRTPGPRPSPPVSSTSDPVTPVVTTQTTTQSDGSVTTETVTSTPPPATTIASNDQDARKSNAVAPIVGGAVGGFFGLIAIVAVIWFILKRRRRWDDIFEKDDDEIFATGARRAGRASRLSLEPDTEPKPYQYGLVG</sequence>
<feature type="region of interest" description="Disordered" evidence="1">
    <location>
        <begin position="188"/>
        <end position="207"/>
    </location>
</feature>
<feature type="compositionally biased region" description="Low complexity" evidence="1">
    <location>
        <begin position="83"/>
        <end position="123"/>
    </location>
</feature>
<comment type="caution">
    <text evidence="3">The sequence shown here is derived from an EMBL/GenBank/DDBJ whole genome shotgun (WGS) entry which is preliminary data.</text>
</comment>
<reference evidence="3" key="1">
    <citation type="submission" date="2020-07" db="EMBL/GenBank/DDBJ databases">
        <authorList>
            <person name="Nieuwenhuis M."/>
            <person name="Van De Peppel L.J.J."/>
        </authorList>
    </citation>
    <scope>NUCLEOTIDE SEQUENCE</scope>
    <source>
        <strain evidence="3">AP01</strain>
        <tissue evidence="3">Mycelium</tissue>
    </source>
</reference>
<evidence type="ECO:0000256" key="2">
    <source>
        <dbReference type="SAM" id="Phobius"/>
    </source>
</evidence>
<feature type="region of interest" description="Disordered" evidence="1">
    <location>
        <begin position="66"/>
        <end position="125"/>
    </location>
</feature>
<protein>
    <recommendedName>
        <fullName evidence="5">Mid2 domain-containing protein</fullName>
    </recommendedName>
</protein>
<keyword evidence="4" id="KW-1185">Reference proteome</keyword>
<dbReference type="Proteomes" id="UP000775547">
    <property type="component" value="Unassembled WGS sequence"/>
</dbReference>
<keyword evidence="2" id="KW-0472">Membrane</keyword>
<evidence type="ECO:0000313" key="3">
    <source>
        <dbReference type="EMBL" id="KAG5644235.1"/>
    </source>
</evidence>
<accession>A0A9P7KCU5</accession>